<proteinExistence type="predicted"/>
<keyword evidence="2" id="KW-0677">Repeat</keyword>
<evidence type="ECO:0000256" key="2">
    <source>
        <dbReference type="ARBA" id="ARBA00022737"/>
    </source>
</evidence>
<name>A0A0D0B1J0_9AGAR</name>
<keyword evidence="6" id="KW-1185">Reference proteome</keyword>
<dbReference type="PROSITE" id="PS50294">
    <property type="entry name" value="WD_REPEATS_REGION"/>
    <property type="match status" value="5"/>
</dbReference>
<dbReference type="HOGENOM" id="CLU_000288_6_0_1"/>
<accession>A0A0D0B1J0</accession>
<dbReference type="InterPro" id="IPR015943">
    <property type="entry name" value="WD40/YVTN_repeat-like_dom_sf"/>
</dbReference>
<feature type="repeat" description="WD" evidence="3">
    <location>
        <begin position="697"/>
        <end position="719"/>
    </location>
</feature>
<evidence type="ECO:0000313" key="6">
    <source>
        <dbReference type="Proteomes" id="UP000053593"/>
    </source>
</evidence>
<feature type="repeat" description="WD" evidence="3">
    <location>
        <begin position="845"/>
        <end position="873"/>
    </location>
</feature>
<feature type="domain" description="Nephrocystin 3-like N-terminal" evidence="4">
    <location>
        <begin position="103"/>
        <end position="264"/>
    </location>
</feature>
<dbReference type="AlphaFoldDB" id="A0A0D0B1J0"/>
<reference evidence="5 6" key="1">
    <citation type="submission" date="2014-04" db="EMBL/GenBank/DDBJ databases">
        <title>Evolutionary Origins and Diversification of the Mycorrhizal Mutualists.</title>
        <authorList>
            <consortium name="DOE Joint Genome Institute"/>
            <consortium name="Mycorrhizal Genomics Consortium"/>
            <person name="Kohler A."/>
            <person name="Kuo A."/>
            <person name="Nagy L.G."/>
            <person name="Floudas D."/>
            <person name="Copeland A."/>
            <person name="Barry K.W."/>
            <person name="Cichocki N."/>
            <person name="Veneault-Fourrey C."/>
            <person name="LaButti K."/>
            <person name="Lindquist E.A."/>
            <person name="Lipzen A."/>
            <person name="Lundell T."/>
            <person name="Morin E."/>
            <person name="Murat C."/>
            <person name="Riley R."/>
            <person name="Ohm R."/>
            <person name="Sun H."/>
            <person name="Tunlid A."/>
            <person name="Henrissat B."/>
            <person name="Grigoriev I.V."/>
            <person name="Hibbett D.S."/>
            <person name="Martin F."/>
        </authorList>
    </citation>
    <scope>NUCLEOTIDE SEQUENCE [LARGE SCALE GENOMIC DNA]</scope>
    <source>
        <strain evidence="5 6">FD-317 M1</strain>
    </source>
</reference>
<evidence type="ECO:0000259" key="4">
    <source>
        <dbReference type="Pfam" id="PF24883"/>
    </source>
</evidence>
<dbReference type="InterPro" id="IPR027417">
    <property type="entry name" value="P-loop_NTPase"/>
</dbReference>
<dbReference type="EMBL" id="KN834794">
    <property type="protein sequence ID" value="KIK56955.1"/>
    <property type="molecule type" value="Genomic_DNA"/>
</dbReference>
<feature type="repeat" description="WD" evidence="3">
    <location>
        <begin position="716"/>
        <end position="757"/>
    </location>
</feature>
<protein>
    <recommendedName>
        <fullName evidence="4">Nephrocystin 3-like N-terminal domain-containing protein</fullName>
    </recommendedName>
</protein>
<dbReference type="PROSITE" id="PS00678">
    <property type="entry name" value="WD_REPEATS_1"/>
    <property type="match status" value="2"/>
</dbReference>
<sequence length="1035" mass="115826">MSTLSNAQNVQIHDSTFNNAGRDQYNIVNHSTAINQTVSTGKATFLYCQSDFSFTQKNASDEVERKFRELRELREKLNPDFKAQIDHDKLCLEGTRIEIIHKISSWIYDTETNVPNMFFLHGPAGTGKSAIAHTIGKQCEDQGFLGAFFRFDRTFSTERTPSKALKSMAYNMAMNLPEFRKCLSELLNKDPFVAGSNSFQEQWEKLVLKPAQLVYNTKPRVIIVDALDECGPQESNSPRRQILSVIMEGAQKLPSNFRVLFTSRLENDILEVLTKYASQLHIQDMSRLEHVKEDIDKYVVHKMQRAIDLGNFTLDQCKTLAERAEEHFQWAFTVCEALYQEVKPGINVKQRFEKFMKLSTDSSNNPLYKSILEEVLDATDKDAMKEYRKVIGQILATSEPVSKSILQSLRISYDHYLGEADNEKGVDAVISWLGSLFTGVNELNVPIQPVHTSVRDFLMDETRSKQFAVPTEEGHRIMGIGCMKLMTEQLHFNMCNLPSSYLRNSEVENLEELIKIGISPEMSYACCCWDIHFTHIPCNNGMLDLMERFIIGYAFFWMEVLSLLNRVGIISRCMDWIIDWIRDVRVSLLYLDIKQCVKIFGKIMIESTPHLYVSAIPFLPVESVLSKVIKQQAPKVARICKGKEEHWPSIQAILVGHERGISSVAFSQNGQRIVSGSSDCTVRIWDAEIGNALGNPLKGHNNWVQSVAFSPDGRRIVSGSSDCTSVAFSPDGRRIVSGSDNCTVRIWDAETGNALGNPLKGHNDRVQSVAFSPDGRRIVSGSDDCTVRIWDAETGNGLGNPLKGHNNWVQSVAFSPGGRRIVSESSDCTVKIWDAENGNTLGNPLKGHNNRVQSVAFSSDGMRIVSGSDDSTVATQGAETKIAIGGDSHTNTHNYSGLIPSYWLSFCSHPLHSHCHSYPPFEDVSIQNDGWICGSDGSLLLWIPPASQMSITIPPLKLVLSNTHCTSLDMSSFTHGPDWAMCLIKFDSSIAFSVLNVDHDGNTLIKSSSPSPWVRKMQTKFNNFKNAASKVSCIL</sequence>
<dbReference type="InterPro" id="IPR001680">
    <property type="entry name" value="WD40_rpt"/>
</dbReference>
<dbReference type="CDD" id="cd00200">
    <property type="entry name" value="WD40"/>
    <property type="match status" value="1"/>
</dbReference>
<dbReference type="InterPro" id="IPR036322">
    <property type="entry name" value="WD40_repeat_dom_sf"/>
</dbReference>
<gene>
    <name evidence="5" type="ORF">GYMLUDRAFT_173694</name>
</gene>
<dbReference type="Gene3D" id="3.40.50.300">
    <property type="entry name" value="P-loop containing nucleotide triphosphate hydrolases"/>
    <property type="match status" value="1"/>
</dbReference>
<feature type="repeat" description="WD" evidence="3">
    <location>
        <begin position="802"/>
        <end position="843"/>
    </location>
</feature>
<dbReference type="Gene3D" id="2.130.10.10">
    <property type="entry name" value="YVTN repeat-like/Quinoprotein amine dehydrogenase"/>
    <property type="match status" value="3"/>
</dbReference>
<dbReference type="OrthoDB" id="538223at2759"/>
<dbReference type="GO" id="GO:1990234">
    <property type="term" value="C:transferase complex"/>
    <property type="evidence" value="ECO:0007669"/>
    <property type="project" value="UniProtKB-ARBA"/>
</dbReference>
<organism evidence="5 6">
    <name type="scientific">Collybiopsis luxurians FD-317 M1</name>
    <dbReference type="NCBI Taxonomy" id="944289"/>
    <lineage>
        <taxon>Eukaryota</taxon>
        <taxon>Fungi</taxon>
        <taxon>Dikarya</taxon>
        <taxon>Basidiomycota</taxon>
        <taxon>Agaricomycotina</taxon>
        <taxon>Agaricomycetes</taxon>
        <taxon>Agaricomycetidae</taxon>
        <taxon>Agaricales</taxon>
        <taxon>Marasmiineae</taxon>
        <taxon>Omphalotaceae</taxon>
        <taxon>Collybiopsis</taxon>
        <taxon>Collybiopsis luxurians</taxon>
    </lineage>
</organism>
<dbReference type="PRINTS" id="PR00320">
    <property type="entry name" value="GPROTEINBRPT"/>
</dbReference>
<dbReference type="Pfam" id="PF00400">
    <property type="entry name" value="WD40"/>
    <property type="match status" value="5"/>
</dbReference>
<dbReference type="Pfam" id="PF24883">
    <property type="entry name" value="NPHP3_N"/>
    <property type="match status" value="1"/>
</dbReference>
<feature type="repeat" description="WD" evidence="3">
    <location>
        <begin position="654"/>
        <end position="695"/>
    </location>
</feature>
<dbReference type="SMART" id="SM00320">
    <property type="entry name" value="WD40"/>
    <property type="match status" value="5"/>
</dbReference>
<dbReference type="PANTHER" id="PTHR22847">
    <property type="entry name" value="WD40 REPEAT PROTEIN"/>
    <property type="match status" value="1"/>
</dbReference>
<evidence type="ECO:0000256" key="1">
    <source>
        <dbReference type="ARBA" id="ARBA00022574"/>
    </source>
</evidence>
<evidence type="ECO:0000313" key="5">
    <source>
        <dbReference type="EMBL" id="KIK56955.1"/>
    </source>
</evidence>
<evidence type="ECO:0000256" key="3">
    <source>
        <dbReference type="PROSITE-ProRule" id="PRU00221"/>
    </source>
</evidence>
<dbReference type="PROSITE" id="PS50082">
    <property type="entry name" value="WD_REPEATS_2"/>
    <property type="match status" value="6"/>
</dbReference>
<dbReference type="InterPro" id="IPR019775">
    <property type="entry name" value="WD40_repeat_CS"/>
</dbReference>
<dbReference type="Proteomes" id="UP000053593">
    <property type="component" value="Unassembled WGS sequence"/>
</dbReference>
<feature type="repeat" description="WD" evidence="3">
    <location>
        <begin position="759"/>
        <end position="800"/>
    </location>
</feature>
<dbReference type="PANTHER" id="PTHR22847:SF637">
    <property type="entry name" value="WD REPEAT DOMAIN 5B"/>
    <property type="match status" value="1"/>
</dbReference>
<keyword evidence="1 3" id="KW-0853">WD repeat</keyword>
<dbReference type="SUPFAM" id="SSF50978">
    <property type="entry name" value="WD40 repeat-like"/>
    <property type="match status" value="1"/>
</dbReference>
<dbReference type="SUPFAM" id="SSF52540">
    <property type="entry name" value="P-loop containing nucleoside triphosphate hydrolases"/>
    <property type="match status" value="1"/>
</dbReference>
<dbReference type="CDD" id="cd00009">
    <property type="entry name" value="AAA"/>
    <property type="match status" value="1"/>
</dbReference>
<dbReference type="InterPro" id="IPR020472">
    <property type="entry name" value="WD40_PAC1"/>
</dbReference>
<dbReference type="InterPro" id="IPR056884">
    <property type="entry name" value="NPHP3-like_N"/>
</dbReference>